<dbReference type="PANTHER" id="PTHR32305">
    <property type="match status" value="1"/>
</dbReference>
<evidence type="ECO:0000256" key="1">
    <source>
        <dbReference type="ARBA" id="ARBA00022737"/>
    </source>
</evidence>
<dbReference type="InterPro" id="IPR050708">
    <property type="entry name" value="T6SS_VgrG/RHS"/>
</dbReference>
<dbReference type="AlphaFoldDB" id="A0A1G6UQE7"/>
<dbReference type="NCBIfam" id="TIGR03696">
    <property type="entry name" value="Rhs_assc_core"/>
    <property type="match status" value="1"/>
</dbReference>
<dbReference type="PANTHER" id="PTHR32305:SF15">
    <property type="entry name" value="PROTEIN RHSA-RELATED"/>
    <property type="match status" value="1"/>
</dbReference>
<keyword evidence="1" id="KW-0677">Repeat</keyword>
<feature type="domain" description="Teneurin-like YD-shell" evidence="2">
    <location>
        <begin position="17"/>
        <end position="119"/>
    </location>
</feature>
<proteinExistence type="predicted"/>
<dbReference type="Proteomes" id="UP000198757">
    <property type="component" value="Unassembled WGS sequence"/>
</dbReference>
<protein>
    <submittedName>
        <fullName evidence="3">RHS repeat-associated core domain-containing protein</fullName>
    </submittedName>
</protein>
<dbReference type="Gene3D" id="2.180.10.10">
    <property type="entry name" value="RHS repeat-associated core"/>
    <property type="match status" value="1"/>
</dbReference>
<gene>
    <name evidence="3" type="ORF">SAMN04487894_10956</name>
</gene>
<dbReference type="STRING" id="1285928.SAMN04487894_10956"/>
<evidence type="ECO:0000313" key="3">
    <source>
        <dbReference type="EMBL" id="SDD43503.1"/>
    </source>
</evidence>
<sequence>MEEGRIRLNGSSFVYDYFLKDHLGNVRMMTDESGNLLEETHYYPFGLTMKGISSQNATASLQNKHLYNGEELQSNLGLDQYDYGARFYDAQIGRWHVADPMADQMRRFSPYNYAFNNPIRFIDPDGMAPESSSREAIMGLLTWAKMSAAMGREEERDDWYATKNENGSTSVAWFSDTEESLSWNGQTWKNTGVTDRADELGGELAGESMFYVDFSRLSSTIDKPIADNLVNNSATPAIAPALPGFRDQLWVTPPLKLSYGYPDIGLARAGSLLKAGSFLKASRGGTIIKQTSKKADYLFFN</sequence>
<keyword evidence="4" id="KW-1185">Reference proteome</keyword>
<name>A0A1G6UQE7_NIADE</name>
<dbReference type="InterPro" id="IPR056823">
    <property type="entry name" value="TEN-like_YD-shell"/>
</dbReference>
<accession>A0A1G6UQE7</accession>
<dbReference type="InterPro" id="IPR022385">
    <property type="entry name" value="Rhs_assc_core"/>
</dbReference>
<dbReference type="Pfam" id="PF25023">
    <property type="entry name" value="TEN_YD-shell"/>
    <property type="match status" value="1"/>
</dbReference>
<evidence type="ECO:0000313" key="4">
    <source>
        <dbReference type="Proteomes" id="UP000198757"/>
    </source>
</evidence>
<organism evidence="3 4">
    <name type="scientific">Niabella drilacis (strain DSM 25811 / CCM 8410 / CCUG 62505 / LMG 26954 / E90)</name>
    <dbReference type="NCBI Taxonomy" id="1285928"/>
    <lineage>
        <taxon>Bacteria</taxon>
        <taxon>Pseudomonadati</taxon>
        <taxon>Bacteroidota</taxon>
        <taxon>Chitinophagia</taxon>
        <taxon>Chitinophagales</taxon>
        <taxon>Chitinophagaceae</taxon>
        <taxon>Niabella</taxon>
    </lineage>
</organism>
<dbReference type="EMBL" id="FMZO01000009">
    <property type="protein sequence ID" value="SDD43503.1"/>
    <property type="molecule type" value="Genomic_DNA"/>
</dbReference>
<evidence type="ECO:0000259" key="2">
    <source>
        <dbReference type="Pfam" id="PF25023"/>
    </source>
</evidence>
<reference evidence="4" key="1">
    <citation type="submission" date="2016-10" db="EMBL/GenBank/DDBJ databases">
        <authorList>
            <person name="Varghese N."/>
            <person name="Submissions S."/>
        </authorList>
    </citation>
    <scope>NUCLEOTIDE SEQUENCE [LARGE SCALE GENOMIC DNA]</scope>
    <source>
        <strain evidence="4">DSM 25811 / CCM 8410 / LMG 26954 / E90</strain>
    </source>
</reference>